<evidence type="ECO:0000256" key="1">
    <source>
        <dbReference type="SAM" id="SignalP"/>
    </source>
</evidence>
<evidence type="ECO:0000259" key="2">
    <source>
        <dbReference type="Pfam" id="PF04734"/>
    </source>
</evidence>
<dbReference type="GO" id="GO:0046512">
    <property type="term" value="P:sphingosine biosynthetic process"/>
    <property type="evidence" value="ECO:0007669"/>
    <property type="project" value="TreeGrafter"/>
</dbReference>
<dbReference type="GO" id="GO:0042759">
    <property type="term" value="P:long-chain fatty acid biosynthetic process"/>
    <property type="evidence" value="ECO:0007669"/>
    <property type="project" value="TreeGrafter"/>
</dbReference>
<dbReference type="Pfam" id="PF04734">
    <property type="entry name" value="Ceramidase_alk"/>
    <property type="match status" value="1"/>
</dbReference>
<protein>
    <recommendedName>
        <fullName evidence="2">Neutral/alkaline non-lysosomal ceramidase N-terminal domain-containing protein</fullName>
    </recommendedName>
</protein>
<reference evidence="3 4" key="1">
    <citation type="journal article" date="2021" name="Commun. Biol.">
        <title>The genome of Shorea leprosula (Dipterocarpaceae) highlights the ecological relevance of drought in aseasonal tropical rainforests.</title>
        <authorList>
            <person name="Ng K.K.S."/>
            <person name="Kobayashi M.J."/>
            <person name="Fawcett J.A."/>
            <person name="Hatakeyama M."/>
            <person name="Paape T."/>
            <person name="Ng C.H."/>
            <person name="Ang C.C."/>
            <person name="Tnah L.H."/>
            <person name="Lee C.T."/>
            <person name="Nishiyama T."/>
            <person name="Sese J."/>
            <person name="O'Brien M.J."/>
            <person name="Copetti D."/>
            <person name="Mohd Noor M.I."/>
            <person name="Ong R.C."/>
            <person name="Putra M."/>
            <person name="Sireger I.Z."/>
            <person name="Indrioko S."/>
            <person name="Kosugi Y."/>
            <person name="Izuno A."/>
            <person name="Isagi Y."/>
            <person name="Lee S.L."/>
            <person name="Shimizu K.K."/>
        </authorList>
    </citation>
    <scope>NUCLEOTIDE SEQUENCE [LARGE SCALE GENOMIC DNA]</scope>
    <source>
        <strain evidence="3">214</strain>
    </source>
</reference>
<dbReference type="GO" id="GO:0046514">
    <property type="term" value="P:ceramide catabolic process"/>
    <property type="evidence" value="ECO:0007669"/>
    <property type="project" value="InterPro"/>
</dbReference>
<keyword evidence="4" id="KW-1185">Reference proteome</keyword>
<dbReference type="GO" id="GO:0005576">
    <property type="term" value="C:extracellular region"/>
    <property type="evidence" value="ECO:0007669"/>
    <property type="project" value="TreeGrafter"/>
</dbReference>
<dbReference type="InterPro" id="IPR006823">
    <property type="entry name" value="Ceramidase_alk"/>
</dbReference>
<gene>
    <name evidence="3" type="ORF">SLEP1_g54349</name>
</gene>
<feature type="domain" description="Neutral/alkaline non-lysosomal ceramidase N-terminal" evidence="2">
    <location>
        <begin position="22"/>
        <end position="100"/>
    </location>
</feature>
<dbReference type="GO" id="GO:0017040">
    <property type="term" value="F:N-acylsphingosine amidohydrolase activity"/>
    <property type="evidence" value="ECO:0007669"/>
    <property type="project" value="InterPro"/>
</dbReference>
<dbReference type="PANTHER" id="PTHR12670">
    <property type="entry name" value="CERAMIDASE"/>
    <property type="match status" value="1"/>
</dbReference>
<feature type="chain" id="PRO_5043697320" description="Neutral/alkaline non-lysosomal ceramidase N-terminal domain-containing protein" evidence="1">
    <location>
        <begin position="21"/>
        <end position="132"/>
    </location>
</feature>
<feature type="signal peptide" evidence="1">
    <location>
        <begin position="1"/>
        <end position="20"/>
    </location>
</feature>
<organism evidence="3 4">
    <name type="scientific">Rubroshorea leprosula</name>
    <dbReference type="NCBI Taxonomy" id="152421"/>
    <lineage>
        <taxon>Eukaryota</taxon>
        <taxon>Viridiplantae</taxon>
        <taxon>Streptophyta</taxon>
        <taxon>Embryophyta</taxon>
        <taxon>Tracheophyta</taxon>
        <taxon>Spermatophyta</taxon>
        <taxon>Magnoliopsida</taxon>
        <taxon>eudicotyledons</taxon>
        <taxon>Gunneridae</taxon>
        <taxon>Pentapetalae</taxon>
        <taxon>rosids</taxon>
        <taxon>malvids</taxon>
        <taxon>Malvales</taxon>
        <taxon>Dipterocarpaceae</taxon>
        <taxon>Rubroshorea</taxon>
    </lineage>
</organism>
<evidence type="ECO:0000313" key="4">
    <source>
        <dbReference type="Proteomes" id="UP001054252"/>
    </source>
</evidence>
<dbReference type="GO" id="GO:0016020">
    <property type="term" value="C:membrane"/>
    <property type="evidence" value="ECO:0007669"/>
    <property type="project" value="GOC"/>
</dbReference>
<dbReference type="PANTHER" id="PTHR12670:SF13">
    <property type="entry name" value="NEUTRAL CERAMIDASE"/>
    <property type="match status" value="1"/>
</dbReference>
<name>A0AAV5MCA1_9ROSI</name>
<sequence>MLSLFVVITIALAPTRAVEGEYLIGIGSYDMTGPTAGVSMMGYANMDQISAGIHLRLRPRTFIVAESSRVPTFAFVNLDAGMASPLVTIKVLKRLTLRYPDEVLSTKIIREGQFQKAVELFSSATNQLTGKI</sequence>
<keyword evidence="1" id="KW-0732">Signal</keyword>
<dbReference type="Proteomes" id="UP001054252">
    <property type="component" value="Unassembled WGS sequence"/>
</dbReference>
<dbReference type="EMBL" id="BPVZ01000228">
    <property type="protein sequence ID" value="GKV47446.1"/>
    <property type="molecule type" value="Genomic_DNA"/>
</dbReference>
<proteinExistence type="predicted"/>
<comment type="caution">
    <text evidence="3">The sequence shown here is derived from an EMBL/GenBank/DDBJ whole genome shotgun (WGS) entry which is preliminary data.</text>
</comment>
<dbReference type="InterPro" id="IPR031329">
    <property type="entry name" value="NEUT/ALK_ceramidase_N"/>
</dbReference>
<accession>A0AAV5MCA1</accession>
<dbReference type="AlphaFoldDB" id="A0AAV5MCA1"/>
<evidence type="ECO:0000313" key="3">
    <source>
        <dbReference type="EMBL" id="GKV47446.1"/>
    </source>
</evidence>